<dbReference type="Proteomes" id="UP001590950">
    <property type="component" value="Unassembled WGS sequence"/>
</dbReference>
<gene>
    <name evidence="1" type="ORF">N7G274_007632</name>
</gene>
<organism evidence="1 2">
    <name type="scientific">Stereocaulon virgatum</name>
    <dbReference type="NCBI Taxonomy" id="373712"/>
    <lineage>
        <taxon>Eukaryota</taxon>
        <taxon>Fungi</taxon>
        <taxon>Dikarya</taxon>
        <taxon>Ascomycota</taxon>
        <taxon>Pezizomycotina</taxon>
        <taxon>Lecanoromycetes</taxon>
        <taxon>OSLEUM clade</taxon>
        <taxon>Lecanoromycetidae</taxon>
        <taxon>Lecanorales</taxon>
        <taxon>Lecanorineae</taxon>
        <taxon>Stereocaulaceae</taxon>
        <taxon>Stereocaulon</taxon>
    </lineage>
</organism>
<evidence type="ECO:0000313" key="1">
    <source>
        <dbReference type="EMBL" id="KAL2039773.1"/>
    </source>
</evidence>
<proteinExistence type="predicted"/>
<sequence>MPHEIHETPSDPIIRRFQPLRKVLRRQPRASSFELPPSDDVSLLPKSFLLIFRKLTHATRDWVDSAKPSVFSRLHIRFPLSNDPQKLFALSRIAVYCQHIDFSFLGMHEVIYTFNTSPSLPSFTALTNLHLDCPAPQTIQPLLSFRQALKSPSVPALICLTISNLTLEGIKALRFGSFTTFGTSDPTSRQMWQRLRLLDITVVPWFGKAAKEINTSLLRVRAPPDDYETWRTGLRILHNWLESFAFTGHLETLNFRWHGQQGPNPFLLDIVGREPTTVQWFSATAIIWRDLKQTQLMGVRITEEDVKKMQERIPQLRSLRGDPELVGQDVLPQAQEKMSGNRESVLVRLGGHPAREAGEKAQASENLDPSVVSELVENRVSIIDFASTDEPRELRVSAAERWYRDLL</sequence>
<protein>
    <recommendedName>
        <fullName evidence="3">F-box domain-containing protein</fullName>
    </recommendedName>
</protein>
<evidence type="ECO:0008006" key="3">
    <source>
        <dbReference type="Google" id="ProtNLM"/>
    </source>
</evidence>
<accession>A0ABR4A8V3</accession>
<dbReference type="EMBL" id="JBEFKJ010000024">
    <property type="protein sequence ID" value="KAL2039773.1"/>
    <property type="molecule type" value="Genomic_DNA"/>
</dbReference>
<keyword evidence="2" id="KW-1185">Reference proteome</keyword>
<evidence type="ECO:0000313" key="2">
    <source>
        <dbReference type="Proteomes" id="UP001590950"/>
    </source>
</evidence>
<name>A0ABR4A8V3_9LECA</name>
<comment type="caution">
    <text evidence="1">The sequence shown here is derived from an EMBL/GenBank/DDBJ whole genome shotgun (WGS) entry which is preliminary data.</text>
</comment>
<reference evidence="1 2" key="1">
    <citation type="submission" date="2024-09" db="EMBL/GenBank/DDBJ databases">
        <title>Rethinking Asexuality: The Enigmatic Case of Functional Sexual Genes in Lepraria (Stereocaulaceae).</title>
        <authorList>
            <person name="Doellman M."/>
            <person name="Sun Y."/>
            <person name="Barcenas-Pena A."/>
            <person name="Lumbsch H.T."/>
            <person name="Grewe F."/>
        </authorList>
    </citation>
    <scope>NUCLEOTIDE SEQUENCE [LARGE SCALE GENOMIC DNA]</scope>
    <source>
        <strain evidence="1 2">Mercado 3170</strain>
    </source>
</reference>